<accession>A0A2V2VWY0</accession>
<feature type="domain" description="Tyrosine specific protein phosphatases" evidence="6">
    <location>
        <begin position="312"/>
        <end position="390"/>
    </location>
</feature>
<dbReference type="PROSITE" id="PS51182">
    <property type="entry name" value="C2_TENSIN"/>
    <property type="match status" value="1"/>
</dbReference>
<dbReference type="GO" id="GO:0016314">
    <property type="term" value="F:phosphatidylinositol-3,4,5-trisphosphate 3-phosphatase activity"/>
    <property type="evidence" value="ECO:0007669"/>
    <property type="project" value="TreeGrafter"/>
</dbReference>
<dbReference type="Proteomes" id="UP000246121">
    <property type="component" value="Unassembled WGS sequence"/>
</dbReference>
<protein>
    <submittedName>
        <fullName evidence="9">Putative tyrosine phosphatase isoform</fullName>
    </submittedName>
</protein>
<dbReference type="VEuPathDB" id="TriTrypDB:TcCLB.510099.90"/>
<keyword evidence="3" id="KW-0378">Hydrolase</keyword>
<dbReference type="VEuPathDB" id="TriTrypDB:TcCLB.506637.100"/>
<evidence type="ECO:0000313" key="9">
    <source>
        <dbReference type="EMBL" id="PWV00327.1"/>
    </source>
</evidence>
<dbReference type="SUPFAM" id="SSF52799">
    <property type="entry name" value="(Phosphotyrosine protein) phosphatases II"/>
    <property type="match status" value="1"/>
</dbReference>
<evidence type="ECO:0000259" key="6">
    <source>
        <dbReference type="PROSITE" id="PS50056"/>
    </source>
</evidence>
<dbReference type="InterPro" id="IPR016130">
    <property type="entry name" value="Tyr_Pase_AS"/>
</dbReference>
<evidence type="ECO:0000256" key="1">
    <source>
        <dbReference type="ARBA" id="ARBA00004316"/>
    </source>
</evidence>
<dbReference type="Gene3D" id="2.60.40.1110">
    <property type="match status" value="1"/>
</dbReference>
<dbReference type="VEuPathDB" id="TriTrypDB:TcCL_NonESM05720"/>
<dbReference type="InterPro" id="IPR029021">
    <property type="entry name" value="Prot-tyrosine_phosphatase-like"/>
</dbReference>
<dbReference type="PROSITE" id="PS50056">
    <property type="entry name" value="TYR_PHOSPHATASE_2"/>
    <property type="match status" value="1"/>
</dbReference>
<feature type="transmembrane region" description="Helical" evidence="5">
    <location>
        <begin position="160"/>
        <end position="185"/>
    </location>
</feature>
<dbReference type="VEuPathDB" id="TriTrypDB:TCDM_03593"/>
<evidence type="ECO:0000259" key="8">
    <source>
        <dbReference type="PROSITE" id="PS51182"/>
    </source>
</evidence>
<comment type="caution">
    <text evidence="9">The sequence shown here is derived from an EMBL/GenBank/DDBJ whole genome shotgun (WGS) entry which is preliminary data.</text>
</comment>
<dbReference type="AlphaFoldDB" id="A0A2V2VWY0"/>
<dbReference type="PANTHER" id="PTHR12305">
    <property type="entry name" value="PHOSPHATASE WITH HOMOLOGY TO TENSIN"/>
    <property type="match status" value="1"/>
</dbReference>
<evidence type="ECO:0000256" key="5">
    <source>
        <dbReference type="SAM" id="Phobius"/>
    </source>
</evidence>
<keyword evidence="4" id="KW-0966">Cell projection</keyword>
<evidence type="ECO:0000256" key="4">
    <source>
        <dbReference type="ARBA" id="ARBA00023273"/>
    </source>
</evidence>
<dbReference type="SMART" id="SM00404">
    <property type="entry name" value="PTPc_motif"/>
    <property type="match status" value="1"/>
</dbReference>
<dbReference type="InterPro" id="IPR035892">
    <property type="entry name" value="C2_domain_sf"/>
</dbReference>
<organism evidence="9 10">
    <name type="scientific">Trypanosoma cruzi</name>
    <dbReference type="NCBI Taxonomy" id="5693"/>
    <lineage>
        <taxon>Eukaryota</taxon>
        <taxon>Discoba</taxon>
        <taxon>Euglenozoa</taxon>
        <taxon>Kinetoplastea</taxon>
        <taxon>Metakinetoplastina</taxon>
        <taxon>Trypanosomatida</taxon>
        <taxon>Trypanosomatidae</taxon>
        <taxon>Trypanosoma</taxon>
        <taxon>Schizotrypanum</taxon>
    </lineage>
</organism>
<dbReference type="InterPro" id="IPR014020">
    <property type="entry name" value="Tensin_C2-dom"/>
</dbReference>
<dbReference type="VEuPathDB" id="TriTrypDB:C3747_25g99"/>
<reference evidence="9 10" key="1">
    <citation type="journal article" date="2018" name="Microb. Genom.">
        <title>Expanding an expanded genome: long-read sequencing of Trypanosoma cruzi.</title>
        <authorList>
            <person name="Berna L."/>
            <person name="Rodriguez M."/>
            <person name="Chiribao M.L."/>
            <person name="Parodi-Talice A."/>
            <person name="Pita S."/>
            <person name="Rijo G."/>
            <person name="Alvarez-Valin F."/>
            <person name="Robello C."/>
        </authorList>
    </citation>
    <scope>NUCLEOTIDE SEQUENCE [LARGE SCALE GENOMIC DNA]</scope>
    <source>
        <strain evidence="9 10">Dm28c</strain>
    </source>
</reference>
<keyword evidence="5" id="KW-0472">Membrane</keyword>
<keyword evidence="5" id="KW-1133">Transmembrane helix</keyword>
<dbReference type="InterPro" id="IPR029023">
    <property type="entry name" value="Tensin_phosphatase"/>
</dbReference>
<evidence type="ECO:0000256" key="2">
    <source>
        <dbReference type="ARBA" id="ARBA00007881"/>
    </source>
</evidence>
<feature type="transmembrane region" description="Helical" evidence="5">
    <location>
        <begin position="128"/>
        <end position="148"/>
    </location>
</feature>
<name>A0A2V2VWY0_TRYCR</name>
<feature type="domain" description="Phosphatase tensin-type" evidence="7">
    <location>
        <begin position="225"/>
        <end position="402"/>
    </location>
</feature>
<comment type="subcellular location">
    <subcellularLocation>
        <location evidence="1">Cell projection</location>
    </subcellularLocation>
</comment>
<dbReference type="InterPro" id="IPR000387">
    <property type="entry name" value="Tyr_Pase_dom"/>
</dbReference>
<dbReference type="Gene3D" id="3.90.190.10">
    <property type="entry name" value="Protein tyrosine phosphatase superfamily"/>
    <property type="match status" value="1"/>
</dbReference>
<feature type="transmembrane region" description="Helical" evidence="5">
    <location>
        <begin position="104"/>
        <end position="122"/>
    </location>
</feature>
<dbReference type="GO" id="GO:0005829">
    <property type="term" value="C:cytosol"/>
    <property type="evidence" value="ECO:0007669"/>
    <property type="project" value="TreeGrafter"/>
</dbReference>
<dbReference type="InterPro" id="IPR003595">
    <property type="entry name" value="Tyr_Pase_cat"/>
</dbReference>
<comment type="similarity">
    <text evidence="2">Belongs to the PTEN phosphatase protein family.</text>
</comment>
<evidence type="ECO:0000259" key="7">
    <source>
        <dbReference type="PROSITE" id="PS51181"/>
    </source>
</evidence>
<dbReference type="Pfam" id="PF10409">
    <property type="entry name" value="PTEN_C2"/>
    <property type="match status" value="1"/>
</dbReference>
<dbReference type="CDD" id="cd14510">
    <property type="entry name" value="PTP_VSP_TPTE"/>
    <property type="match status" value="1"/>
</dbReference>
<proteinExistence type="inferred from homology"/>
<dbReference type="GO" id="GO:0042995">
    <property type="term" value="C:cell projection"/>
    <property type="evidence" value="ECO:0007669"/>
    <property type="project" value="UniProtKB-SubCell"/>
</dbReference>
<dbReference type="VEuPathDB" id="TriTrypDB:TcBrA4_0122920"/>
<dbReference type="Pfam" id="PF22784">
    <property type="entry name" value="PTP-SAK"/>
    <property type="match status" value="1"/>
</dbReference>
<keyword evidence="5" id="KW-0812">Transmembrane</keyword>
<dbReference type="InterPro" id="IPR051281">
    <property type="entry name" value="Dual-spec_lipid-protein_phosph"/>
</dbReference>
<dbReference type="VEuPathDB" id="TriTrypDB:ECC02_005720"/>
<dbReference type="PROSITE" id="PS51181">
    <property type="entry name" value="PPASE_TENSIN"/>
    <property type="match status" value="1"/>
</dbReference>
<gene>
    <name evidence="9" type="ORF">C4B63_7g154</name>
</gene>
<sequence>MQRYPSENCEAPLLPPDGCSEECPSFVLQQDRGHVDSKSTGERDVFCDSIAEDTPFLREWNPSLPPELSVVQYLPKSLRNAERAAPPACVASIVCVIEGTFMQLLLLLLFIFHCAITFYGYFANVGETIIISFVVVFIFNAEHALMILNEGKNHFGPPPFRSVILITELFLLLALALELFALIVWCVTAKTFANLIGLPVAAMTIYPRCRRLQLAFRRRVSSERRRYRENGFDLDLSIVHSTVLAMSWPAENFERFFRNPAEEVEALLDMMYGPHAYLVVNLCSERGYKNPGLFHGNFLRYIMDDHNPAELDEMLSFVRKAGGFVRKDPEHRAVVVHCKGGKGRTGTMICAYLMHSGLQPTADRALEHFRAMRTAPGESFQGVQTPSQERYVRYFEKLLASMRPPFALKKNVHQRRITHMELRNIPFLWWEGGIGKLWFVVILKPSTERHVIYISNPTVSFNPHPPDDSVMRVRSSLHDICVPAEDSLYRDSQEVNLSTPISPCHDTFFVSVCNQRIESATFDREYSASVLREKKELKVTLEARQLQSISPVVDDVVVKFYYAQSSPNPLAPPMQFWFHTAMEGNEIHLSKLQLDGPHRDAKGKCYPNDFSVMLRFKNVVDKD</sequence>
<dbReference type="PANTHER" id="PTHR12305:SF60">
    <property type="entry name" value="PHOSPHATIDYLINOSITOL 3,4,5-TRISPHOSPHATE 3-PHOSPHATASE TPTE2-RELATED"/>
    <property type="match status" value="1"/>
</dbReference>
<dbReference type="VEuPathDB" id="TriTrypDB:TCSYLVIO_003906"/>
<dbReference type="SMART" id="SM01326">
    <property type="entry name" value="PTEN_C2"/>
    <property type="match status" value="1"/>
</dbReference>
<feature type="domain" description="C2 tensin-type" evidence="8">
    <location>
        <begin position="486"/>
        <end position="619"/>
    </location>
</feature>
<dbReference type="VEuPathDB" id="TriTrypDB:Tc_MARK_2602"/>
<evidence type="ECO:0000313" key="10">
    <source>
        <dbReference type="Proteomes" id="UP000246121"/>
    </source>
</evidence>
<dbReference type="VEuPathDB" id="TriTrypDB:C4B63_7g154"/>
<feature type="transmembrane region" description="Helical" evidence="5">
    <location>
        <begin position="191"/>
        <end position="209"/>
    </location>
</feature>
<evidence type="ECO:0000256" key="3">
    <source>
        <dbReference type="ARBA" id="ARBA00022801"/>
    </source>
</evidence>
<dbReference type="EMBL" id="PRFA01000007">
    <property type="protein sequence ID" value="PWV00327.1"/>
    <property type="molecule type" value="Genomic_DNA"/>
</dbReference>
<dbReference type="InterPro" id="IPR057023">
    <property type="entry name" value="PTP-SAK"/>
</dbReference>
<dbReference type="VEuPathDB" id="TriTrypDB:BCY84_19004"/>
<dbReference type="InterPro" id="IPR045102">
    <property type="entry name" value="PTP_VSP_TPTE"/>
</dbReference>
<dbReference type="SUPFAM" id="SSF49562">
    <property type="entry name" value="C2 domain (Calcium/lipid-binding domain, CaLB)"/>
    <property type="match status" value="1"/>
</dbReference>
<dbReference type="PROSITE" id="PS00383">
    <property type="entry name" value="TYR_PHOSPHATASE_1"/>
    <property type="match status" value="1"/>
</dbReference>
<dbReference type="VEuPathDB" id="TriTrypDB:TcG_01981"/>